<evidence type="ECO:0008006" key="4">
    <source>
        <dbReference type="Google" id="ProtNLM"/>
    </source>
</evidence>
<keyword evidence="1" id="KW-0472">Membrane</keyword>
<accession>A0A1F7GXT0</accession>
<dbReference type="InterPro" id="IPR009574">
    <property type="entry name" value="DUF1189"/>
</dbReference>
<dbReference type="Proteomes" id="UP000177913">
    <property type="component" value="Unassembled WGS sequence"/>
</dbReference>
<feature type="transmembrane region" description="Helical" evidence="1">
    <location>
        <begin position="187"/>
        <end position="206"/>
    </location>
</feature>
<dbReference type="AlphaFoldDB" id="A0A1F7GXT0"/>
<sequence length="296" mass="34838">MNYLKVFFYVWKKSFSSAEYYKEVIKAPFSFSLKYFLFFCFLLSIVTTVYLSAKIFSPLNNFLIRFPQVLVKVYPEQLEIKIQKGVVTTNVPEPYFIPIDRFEKTFEEFDKEVKGIKSDEIENVLVIDTNARVEDLKRYQTYALLTRNYLVYYKDKARIEIVPLDEIKNFTLNQGLVKGVINRFLPLLRVIAIFLIPFIFVGSFLFFSIFQLIYLLFSALVLFLGGKLISYPVNYLKSYQIDLHLATIITPFFLVLRALNFEVQFPFLRLILFSLIGLYIFNSLKNSAPRVKKTKK</sequence>
<reference evidence="2 3" key="1">
    <citation type="journal article" date="2016" name="Nat. Commun.">
        <title>Thousands of microbial genomes shed light on interconnected biogeochemical processes in an aquifer system.</title>
        <authorList>
            <person name="Anantharaman K."/>
            <person name="Brown C.T."/>
            <person name="Hug L.A."/>
            <person name="Sharon I."/>
            <person name="Castelle C.J."/>
            <person name="Probst A.J."/>
            <person name="Thomas B.C."/>
            <person name="Singh A."/>
            <person name="Wilkins M.J."/>
            <person name="Karaoz U."/>
            <person name="Brodie E.L."/>
            <person name="Williams K.H."/>
            <person name="Hubbard S.S."/>
            <person name="Banfield J.F."/>
        </authorList>
    </citation>
    <scope>NUCLEOTIDE SEQUENCE [LARGE SCALE GENOMIC DNA]</scope>
</reference>
<comment type="caution">
    <text evidence="2">The sequence shown here is derived from an EMBL/GenBank/DDBJ whole genome shotgun (WGS) entry which is preliminary data.</text>
</comment>
<keyword evidence="1" id="KW-1133">Transmembrane helix</keyword>
<feature type="transmembrane region" description="Helical" evidence="1">
    <location>
        <begin position="265"/>
        <end position="284"/>
    </location>
</feature>
<evidence type="ECO:0000313" key="3">
    <source>
        <dbReference type="Proteomes" id="UP000177913"/>
    </source>
</evidence>
<proteinExistence type="predicted"/>
<keyword evidence="1" id="KW-0812">Transmembrane</keyword>
<organism evidence="2 3">
    <name type="scientific">Candidatus Roizmanbacteria bacterium RIFCSPHIGHO2_02_FULL_38_11</name>
    <dbReference type="NCBI Taxonomy" id="1802039"/>
    <lineage>
        <taxon>Bacteria</taxon>
        <taxon>Candidatus Roizmaniibacteriota</taxon>
    </lineage>
</organism>
<feature type="transmembrane region" description="Helical" evidence="1">
    <location>
        <begin position="212"/>
        <end position="229"/>
    </location>
</feature>
<protein>
    <recommendedName>
        <fullName evidence="4">DUF1189 domain-containing protein</fullName>
    </recommendedName>
</protein>
<feature type="transmembrane region" description="Helical" evidence="1">
    <location>
        <begin position="241"/>
        <end position="259"/>
    </location>
</feature>
<evidence type="ECO:0000256" key="1">
    <source>
        <dbReference type="SAM" id="Phobius"/>
    </source>
</evidence>
<dbReference type="Pfam" id="PF06691">
    <property type="entry name" value="DUF1189"/>
    <property type="match status" value="1"/>
</dbReference>
<evidence type="ECO:0000313" key="2">
    <source>
        <dbReference type="EMBL" id="OGK23897.1"/>
    </source>
</evidence>
<feature type="transmembrane region" description="Helical" evidence="1">
    <location>
        <begin position="35"/>
        <end position="56"/>
    </location>
</feature>
<dbReference type="EMBL" id="MFZO01000041">
    <property type="protein sequence ID" value="OGK23897.1"/>
    <property type="molecule type" value="Genomic_DNA"/>
</dbReference>
<name>A0A1F7GXT0_9BACT</name>
<gene>
    <name evidence="2" type="ORF">A3C25_05480</name>
</gene>